<keyword evidence="5" id="KW-0472">Membrane</keyword>
<evidence type="ECO:0000256" key="3">
    <source>
        <dbReference type="ARBA" id="ARBA00022692"/>
    </source>
</evidence>
<keyword evidence="4" id="KW-1133">Transmembrane helix</keyword>
<name>A0A1W6ZQ70_9HYPH</name>
<protein>
    <submittedName>
        <fullName evidence="6">Uncharacterized protein</fullName>
    </submittedName>
</protein>
<dbReference type="STRING" id="1235591.CAK95_10765"/>
<dbReference type="EMBL" id="CP021112">
    <property type="protein sequence ID" value="ARP99511.1"/>
    <property type="molecule type" value="Genomic_DNA"/>
</dbReference>
<dbReference type="KEGG" id="psin:CAK95_10765"/>
<evidence type="ECO:0000256" key="2">
    <source>
        <dbReference type="ARBA" id="ARBA00022475"/>
    </source>
</evidence>
<dbReference type="AlphaFoldDB" id="A0A1W6ZQ70"/>
<organism evidence="6 7">
    <name type="scientific">Pseudorhodoplanes sinuspersici</name>
    <dbReference type="NCBI Taxonomy" id="1235591"/>
    <lineage>
        <taxon>Bacteria</taxon>
        <taxon>Pseudomonadati</taxon>
        <taxon>Pseudomonadota</taxon>
        <taxon>Alphaproteobacteria</taxon>
        <taxon>Hyphomicrobiales</taxon>
        <taxon>Pseudorhodoplanes</taxon>
    </lineage>
</organism>
<dbReference type="PANTHER" id="PTHR30250">
    <property type="entry name" value="PST FAMILY PREDICTED COLANIC ACID TRANSPORTER"/>
    <property type="match status" value="1"/>
</dbReference>
<dbReference type="PANTHER" id="PTHR30250:SF11">
    <property type="entry name" value="O-ANTIGEN TRANSPORTER-RELATED"/>
    <property type="match status" value="1"/>
</dbReference>
<reference evidence="6 7" key="1">
    <citation type="submission" date="2017-05" db="EMBL/GenBank/DDBJ databases">
        <title>Full genome sequence of Pseudorhodoplanes sinuspersici.</title>
        <authorList>
            <person name="Dastgheib S.M.M."/>
            <person name="Shavandi M."/>
            <person name="Tirandaz H."/>
        </authorList>
    </citation>
    <scope>NUCLEOTIDE SEQUENCE [LARGE SCALE GENOMIC DNA]</scope>
    <source>
        <strain evidence="6 7">RIPI110</strain>
    </source>
</reference>
<proteinExistence type="predicted"/>
<keyword evidence="3" id="KW-0812">Transmembrane</keyword>
<dbReference type="Proteomes" id="UP000194137">
    <property type="component" value="Chromosome"/>
</dbReference>
<evidence type="ECO:0000313" key="7">
    <source>
        <dbReference type="Proteomes" id="UP000194137"/>
    </source>
</evidence>
<keyword evidence="7" id="KW-1185">Reference proteome</keyword>
<gene>
    <name evidence="6" type="ORF">CAK95_10765</name>
</gene>
<dbReference type="InterPro" id="IPR050833">
    <property type="entry name" value="Poly_Biosynth_Transport"/>
</dbReference>
<comment type="subcellular location">
    <subcellularLocation>
        <location evidence="1">Cell membrane</location>
        <topology evidence="1">Multi-pass membrane protein</topology>
    </subcellularLocation>
</comment>
<evidence type="ECO:0000313" key="6">
    <source>
        <dbReference type="EMBL" id="ARP99511.1"/>
    </source>
</evidence>
<keyword evidence="2" id="KW-1003">Cell membrane</keyword>
<sequence length="418" mass="46020">MPRLLSKGITTSVVILAMRASVMACKFGLAIFVGRYLDLSSLGIYGLAVGAVAIAPVIVGLGMVHVIMRDAVVLPIGQLTNHLRHYWSFTASVYALALIVAAIQTAVFDISGLWILIIIIMIFEHFGNDVFQLLSNLERPLAANVNAFLRGSAWILVYIPIAIWDEHFRSLPALFGFWLAGSASAVALFFLTNLSWPWKAAFAFPFELSWITKTIKNSFLIYISDLSFVASLYIDRYLVTLFLGLELAGIYFLYWSVASAASNLVSMTVLQLQRPLLIKAHHAGAEKHRYLSGNFLRTTTWVTVVLGLATGGAFYVLLPLLKQPSIADHLPAFWLIMAALGMRNIADAGAMVLFTAHRDRIMTITNVASVILMIVAQISLLPLLGLYGAGAAILMTFFGITLWRLRLIFALPREVTKP</sequence>
<dbReference type="RefSeq" id="WP_086087921.1">
    <property type="nucleotide sequence ID" value="NZ_CP021112.1"/>
</dbReference>
<accession>A0A1W6ZQ70</accession>
<evidence type="ECO:0000256" key="5">
    <source>
        <dbReference type="ARBA" id="ARBA00023136"/>
    </source>
</evidence>
<dbReference type="OrthoDB" id="7398708at2"/>
<dbReference type="GO" id="GO:0005886">
    <property type="term" value="C:plasma membrane"/>
    <property type="evidence" value="ECO:0007669"/>
    <property type="project" value="UniProtKB-SubCell"/>
</dbReference>
<evidence type="ECO:0000256" key="1">
    <source>
        <dbReference type="ARBA" id="ARBA00004651"/>
    </source>
</evidence>
<evidence type="ECO:0000256" key="4">
    <source>
        <dbReference type="ARBA" id="ARBA00022989"/>
    </source>
</evidence>